<proteinExistence type="predicted"/>
<keyword evidence="1" id="KW-0732">Signal</keyword>
<evidence type="ECO:0000313" key="3">
    <source>
        <dbReference type="Proteomes" id="UP001597419"/>
    </source>
</evidence>
<evidence type="ECO:0008006" key="4">
    <source>
        <dbReference type="Google" id="ProtNLM"/>
    </source>
</evidence>
<feature type="signal peptide" evidence="1">
    <location>
        <begin position="1"/>
        <end position="29"/>
    </location>
</feature>
<comment type="caution">
    <text evidence="2">The sequence shown here is derived from an EMBL/GenBank/DDBJ whole genome shotgun (WGS) entry which is preliminary data.</text>
</comment>
<sequence>MGDRKRSAQRVVAGAALALAATATMSATAATATAAPRSPLTDCFVTTVNVPAYEVPNGRIVVWVGQGQGLFLTRIEGPWRQGNLWGGPSGVWIHSNYLRC</sequence>
<name>A0ABW5GM57_9PSEU</name>
<accession>A0ABW5GM57</accession>
<evidence type="ECO:0000256" key="1">
    <source>
        <dbReference type="SAM" id="SignalP"/>
    </source>
</evidence>
<protein>
    <recommendedName>
        <fullName evidence="4">SH3 domain-containing protein</fullName>
    </recommendedName>
</protein>
<dbReference type="EMBL" id="JBHUKU010000014">
    <property type="protein sequence ID" value="MFD2461971.1"/>
    <property type="molecule type" value="Genomic_DNA"/>
</dbReference>
<organism evidence="2 3">
    <name type="scientific">Amycolatopsis samaneae</name>
    <dbReference type="NCBI Taxonomy" id="664691"/>
    <lineage>
        <taxon>Bacteria</taxon>
        <taxon>Bacillati</taxon>
        <taxon>Actinomycetota</taxon>
        <taxon>Actinomycetes</taxon>
        <taxon>Pseudonocardiales</taxon>
        <taxon>Pseudonocardiaceae</taxon>
        <taxon>Amycolatopsis</taxon>
    </lineage>
</organism>
<keyword evidence="3" id="KW-1185">Reference proteome</keyword>
<gene>
    <name evidence="2" type="ORF">ACFSYJ_25410</name>
</gene>
<evidence type="ECO:0000313" key="2">
    <source>
        <dbReference type="EMBL" id="MFD2461971.1"/>
    </source>
</evidence>
<dbReference type="Proteomes" id="UP001597419">
    <property type="component" value="Unassembled WGS sequence"/>
</dbReference>
<reference evidence="3" key="1">
    <citation type="journal article" date="2019" name="Int. J. Syst. Evol. Microbiol.">
        <title>The Global Catalogue of Microorganisms (GCM) 10K type strain sequencing project: providing services to taxonomists for standard genome sequencing and annotation.</title>
        <authorList>
            <consortium name="The Broad Institute Genomics Platform"/>
            <consortium name="The Broad Institute Genome Sequencing Center for Infectious Disease"/>
            <person name="Wu L."/>
            <person name="Ma J."/>
        </authorList>
    </citation>
    <scope>NUCLEOTIDE SEQUENCE [LARGE SCALE GENOMIC DNA]</scope>
    <source>
        <strain evidence="3">CGMCC 4.7643</strain>
    </source>
</reference>
<feature type="chain" id="PRO_5046873492" description="SH3 domain-containing protein" evidence="1">
    <location>
        <begin position="30"/>
        <end position="100"/>
    </location>
</feature>
<dbReference type="RefSeq" id="WP_345391191.1">
    <property type="nucleotide sequence ID" value="NZ_BAABHG010000004.1"/>
</dbReference>